<keyword evidence="7" id="KW-0597">Phosphoprotein</keyword>
<evidence type="ECO:0000256" key="15">
    <source>
        <dbReference type="ARBA" id="ARBA00023006"/>
    </source>
</evidence>
<dbReference type="InParanoid" id="D2HF44"/>
<keyword evidence="11" id="KW-0863">Zinc-finger</keyword>
<comment type="similarity">
    <text evidence="17">Belongs to the RBR family. Parkin subfamily.</text>
</comment>
<dbReference type="GO" id="GO:0005739">
    <property type="term" value="C:mitochondrion"/>
    <property type="evidence" value="ECO:0007669"/>
    <property type="project" value="UniProtKB-SubCell"/>
</dbReference>
<dbReference type="Gene3D" id="1.20.120.1750">
    <property type="match status" value="1"/>
</dbReference>
<dbReference type="EC" id="2.3.2.31" evidence="5"/>
<evidence type="ECO:0000256" key="3">
    <source>
        <dbReference type="ARBA" id="ARBA00004514"/>
    </source>
</evidence>
<dbReference type="InterPro" id="IPR031127">
    <property type="entry name" value="E3_UB_ligase_RBR"/>
</dbReference>
<keyword evidence="15" id="KW-0072">Autophagy</keyword>
<evidence type="ECO:0000256" key="2">
    <source>
        <dbReference type="ARBA" id="ARBA00004173"/>
    </source>
</evidence>
<evidence type="ECO:0000256" key="18">
    <source>
        <dbReference type="ARBA" id="ARBA00029536"/>
    </source>
</evidence>
<evidence type="ECO:0000313" key="20">
    <source>
        <dbReference type="EMBL" id="EFB19685.1"/>
    </source>
</evidence>
<evidence type="ECO:0000256" key="4">
    <source>
        <dbReference type="ARBA" id="ARBA00004906"/>
    </source>
</evidence>
<dbReference type="GO" id="GO:0005829">
    <property type="term" value="C:cytosol"/>
    <property type="evidence" value="ECO:0007669"/>
    <property type="project" value="UniProtKB-SubCell"/>
</dbReference>
<protein>
    <recommendedName>
        <fullName evidence="18">E3 ubiquitin-protein ligase parkin</fullName>
        <ecNumber evidence="5">2.3.2.31</ecNumber>
    </recommendedName>
</protein>
<keyword evidence="12" id="KW-0833">Ubl conjugation pathway</keyword>
<dbReference type="InterPro" id="IPR054694">
    <property type="entry name" value="Parkin-like_IBR"/>
</dbReference>
<gene>
    <name evidence="20" type="ORF">PANDA_009468</name>
</gene>
<evidence type="ECO:0000256" key="12">
    <source>
        <dbReference type="ARBA" id="ARBA00022786"/>
    </source>
</evidence>
<evidence type="ECO:0000256" key="5">
    <source>
        <dbReference type="ARBA" id="ARBA00012251"/>
    </source>
</evidence>
<dbReference type="Pfam" id="PF22605">
    <property type="entry name" value="IBR_2"/>
    <property type="match status" value="1"/>
</dbReference>
<keyword evidence="10" id="KW-0677">Repeat</keyword>
<dbReference type="PROSITE" id="PS51873">
    <property type="entry name" value="TRIAD"/>
    <property type="match status" value="1"/>
</dbReference>
<comment type="catalytic activity">
    <reaction evidence="1">
        <text>[E2 ubiquitin-conjugating enzyme]-S-ubiquitinyl-L-cysteine + [acceptor protein]-L-lysine = [E2 ubiquitin-conjugating enzyme]-L-cysteine + [acceptor protein]-N(6)-ubiquitinyl-L-lysine.</text>
        <dbReference type="EC" id="2.3.2.31"/>
    </reaction>
</comment>
<evidence type="ECO:0000256" key="17">
    <source>
        <dbReference type="ARBA" id="ARBA00029442"/>
    </source>
</evidence>
<dbReference type="FunFam" id="1.20.120.1750:FF:000009">
    <property type="entry name" value="E3 ubiquitin-protein ligase parkin"/>
    <property type="match status" value="1"/>
</dbReference>
<evidence type="ECO:0000256" key="16">
    <source>
        <dbReference type="ARBA" id="ARBA00023128"/>
    </source>
</evidence>
<evidence type="ECO:0000256" key="13">
    <source>
        <dbReference type="ARBA" id="ARBA00022833"/>
    </source>
</evidence>
<keyword evidence="6" id="KW-0963">Cytoplasm</keyword>
<evidence type="ECO:0000256" key="7">
    <source>
        <dbReference type="ARBA" id="ARBA00022553"/>
    </source>
</evidence>
<evidence type="ECO:0000256" key="8">
    <source>
        <dbReference type="ARBA" id="ARBA00022679"/>
    </source>
</evidence>
<dbReference type="CDD" id="cd20357">
    <property type="entry name" value="Rcat_RBR_parkin"/>
    <property type="match status" value="1"/>
</dbReference>
<dbReference type="EMBL" id="GL192771">
    <property type="protein sequence ID" value="EFB19685.1"/>
    <property type="molecule type" value="Genomic_DNA"/>
</dbReference>
<keyword evidence="8" id="KW-0808">Transferase</keyword>
<dbReference type="AlphaFoldDB" id="D2HF44"/>
<evidence type="ECO:0000256" key="10">
    <source>
        <dbReference type="ARBA" id="ARBA00022737"/>
    </source>
</evidence>
<evidence type="ECO:0000256" key="6">
    <source>
        <dbReference type="ARBA" id="ARBA00022490"/>
    </source>
</evidence>
<evidence type="ECO:0000259" key="19">
    <source>
        <dbReference type="PROSITE" id="PS51873"/>
    </source>
</evidence>
<evidence type="ECO:0000256" key="1">
    <source>
        <dbReference type="ARBA" id="ARBA00001798"/>
    </source>
</evidence>
<keyword evidence="9" id="KW-0479">Metal-binding</keyword>
<name>D2HF44_AILME</name>
<dbReference type="SUPFAM" id="SSF57850">
    <property type="entry name" value="RING/U-box"/>
    <property type="match status" value="1"/>
</dbReference>
<keyword evidence="16" id="KW-0496">Mitochondrion</keyword>
<comment type="pathway">
    <text evidence="4">Protein modification; protein ubiquitination.</text>
</comment>
<dbReference type="PANTHER" id="PTHR11685">
    <property type="entry name" value="RBR FAMILY RING FINGER AND IBR DOMAIN-CONTAINING"/>
    <property type="match status" value="1"/>
</dbReference>
<dbReference type="GO" id="GO:0016567">
    <property type="term" value="P:protein ubiquitination"/>
    <property type="evidence" value="ECO:0007669"/>
    <property type="project" value="InterPro"/>
</dbReference>
<dbReference type="GO" id="GO:0006914">
    <property type="term" value="P:autophagy"/>
    <property type="evidence" value="ECO:0007669"/>
    <property type="project" value="UniProtKB-KW"/>
</dbReference>
<dbReference type="InterPro" id="IPR044066">
    <property type="entry name" value="TRIAD_supradom"/>
</dbReference>
<feature type="non-terminal residue" evidence="20">
    <location>
        <position position="105"/>
    </location>
</feature>
<feature type="domain" description="RING-type" evidence="19">
    <location>
        <begin position="1"/>
        <end position="105"/>
    </location>
</feature>
<organism evidence="20">
    <name type="scientific">Ailuropoda melanoleuca</name>
    <name type="common">Giant panda</name>
    <dbReference type="NCBI Taxonomy" id="9646"/>
    <lineage>
        <taxon>Eukaryota</taxon>
        <taxon>Metazoa</taxon>
        <taxon>Chordata</taxon>
        <taxon>Craniata</taxon>
        <taxon>Vertebrata</taxon>
        <taxon>Euteleostomi</taxon>
        <taxon>Mammalia</taxon>
        <taxon>Eutheria</taxon>
        <taxon>Laurasiatheria</taxon>
        <taxon>Carnivora</taxon>
        <taxon>Caniformia</taxon>
        <taxon>Ursidae</taxon>
        <taxon>Ailuropoda</taxon>
    </lineage>
</organism>
<keyword evidence="13" id="KW-0862">Zinc</keyword>
<reference evidence="20" key="1">
    <citation type="journal article" date="2010" name="Nature">
        <title>The sequence and de novo assembly of the giant panda genome.</title>
        <authorList>
            <person name="Li R."/>
            <person name="Fan W."/>
            <person name="Tian G."/>
            <person name="Zhu H."/>
            <person name="He L."/>
            <person name="Cai J."/>
            <person name="Huang Q."/>
            <person name="Cai Q."/>
            <person name="Li B."/>
            <person name="Bai Y."/>
            <person name="Zhang Z."/>
            <person name="Zhang Y."/>
            <person name="Wang W."/>
            <person name="Li J."/>
            <person name="Wei F."/>
            <person name="Li H."/>
            <person name="Jian M."/>
            <person name="Li J."/>
            <person name="Zhang Z."/>
            <person name="Nielsen R."/>
            <person name="Li D."/>
            <person name="Gu W."/>
            <person name="Yang Z."/>
            <person name="Xuan Z."/>
            <person name="Ryder O.A."/>
            <person name="Leung F.C."/>
            <person name="Zhou Y."/>
            <person name="Cao J."/>
            <person name="Sun X."/>
            <person name="Fu Y."/>
            <person name="Fang X."/>
            <person name="Guo X."/>
            <person name="Wang B."/>
            <person name="Hou R."/>
            <person name="Shen F."/>
            <person name="Mu B."/>
            <person name="Ni P."/>
            <person name="Lin R."/>
            <person name="Qian W."/>
            <person name="Wang G."/>
            <person name="Yu C."/>
            <person name="Nie W."/>
            <person name="Wang J."/>
            <person name="Wu Z."/>
            <person name="Liang H."/>
            <person name="Min J."/>
            <person name="Wu Q."/>
            <person name="Cheng S."/>
            <person name="Ruan J."/>
            <person name="Wang M."/>
            <person name="Shi Z."/>
            <person name="Wen M."/>
            <person name="Liu B."/>
            <person name="Ren X."/>
            <person name="Zheng H."/>
            <person name="Dong D."/>
            <person name="Cook K."/>
            <person name="Shan G."/>
            <person name="Zhang H."/>
            <person name="Kosiol C."/>
            <person name="Xie X."/>
            <person name="Lu Z."/>
            <person name="Zheng H."/>
            <person name="Li Y."/>
            <person name="Steiner C.C."/>
            <person name="Lam T.T."/>
            <person name="Lin S."/>
            <person name="Zhang Q."/>
            <person name="Li G."/>
            <person name="Tian J."/>
            <person name="Gong T."/>
            <person name="Liu H."/>
            <person name="Zhang D."/>
            <person name="Fang L."/>
            <person name="Ye C."/>
            <person name="Zhang J."/>
            <person name="Hu W."/>
            <person name="Xu A."/>
            <person name="Ren Y."/>
            <person name="Zhang G."/>
            <person name="Bruford M.W."/>
            <person name="Li Q."/>
            <person name="Ma L."/>
            <person name="Guo Y."/>
            <person name="An N."/>
            <person name="Hu Y."/>
            <person name="Zheng Y."/>
            <person name="Shi Y."/>
            <person name="Li Z."/>
            <person name="Liu Q."/>
            <person name="Chen Y."/>
            <person name="Zhao J."/>
            <person name="Qu N."/>
            <person name="Zhao S."/>
            <person name="Tian F."/>
            <person name="Wang X."/>
            <person name="Wang H."/>
            <person name="Xu L."/>
            <person name="Liu X."/>
            <person name="Vinar T."/>
            <person name="Wang Y."/>
            <person name="Lam T.W."/>
            <person name="Yiu S.M."/>
            <person name="Liu S."/>
            <person name="Zhang H."/>
            <person name="Li D."/>
            <person name="Huang Y."/>
            <person name="Wang X."/>
            <person name="Yang G."/>
            <person name="Jiang Z."/>
            <person name="Wang J."/>
            <person name="Qin N."/>
            <person name="Li L."/>
            <person name="Li J."/>
            <person name="Bolund L."/>
            <person name="Kristiansen K."/>
            <person name="Wong G.K."/>
            <person name="Olson M."/>
            <person name="Zhang X."/>
            <person name="Li S."/>
            <person name="Yang H."/>
            <person name="Wang J."/>
            <person name="Wang J."/>
        </authorList>
    </citation>
    <scope>NUCLEOTIDE SEQUENCE [LARGE SCALE GENOMIC DNA]</scope>
</reference>
<dbReference type="GO" id="GO:0061630">
    <property type="term" value="F:ubiquitin protein ligase activity"/>
    <property type="evidence" value="ECO:0007669"/>
    <property type="project" value="UniProtKB-EC"/>
</dbReference>
<dbReference type="InterPro" id="IPR047536">
    <property type="entry name" value="Rcat_RBR_parkin"/>
</dbReference>
<proteinExistence type="inferred from homology"/>
<feature type="non-terminal residue" evidence="20">
    <location>
        <position position="1"/>
    </location>
</feature>
<evidence type="ECO:0000256" key="14">
    <source>
        <dbReference type="ARBA" id="ARBA00022843"/>
    </source>
</evidence>
<evidence type="ECO:0000256" key="9">
    <source>
        <dbReference type="ARBA" id="ARBA00022723"/>
    </source>
</evidence>
<comment type="subcellular location">
    <subcellularLocation>
        <location evidence="3">Cytoplasm</location>
        <location evidence="3">Cytosol</location>
    </subcellularLocation>
    <subcellularLocation>
        <location evidence="2">Mitochondrion</location>
    </subcellularLocation>
</comment>
<sequence>AKITCQENYVPCMSGLAHHLSTLSVFISQAYRVDEKAAEQARWEEASKETIKKTTKPCPRCHVPVEKNGGCMHMKCPQPQCQLEWCWACSCEWNRACMGDHWFDV</sequence>
<evidence type="ECO:0000256" key="11">
    <source>
        <dbReference type="ARBA" id="ARBA00022771"/>
    </source>
</evidence>
<dbReference type="GO" id="GO:0008270">
    <property type="term" value="F:zinc ion binding"/>
    <property type="evidence" value="ECO:0007669"/>
    <property type="project" value="UniProtKB-KW"/>
</dbReference>
<accession>D2HF44</accession>
<keyword evidence="14" id="KW-0832">Ubl conjugation</keyword>